<dbReference type="EMBL" id="MDJD01000049">
    <property type="protein sequence ID" value="OEK06096.1"/>
    <property type="molecule type" value="Genomic_DNA"/>
</dbReference>
<dbReference type="PANTHER" id="PTHR46401:SF2">
    <property type="entry name" value="GLYCOSYLTRANSFERASE WBBK-RELATED"/>
    <property type="match status" value="1"/>
</dbReference>
<dbReference type="Gene3D" id="3.40.50.2000">
    <property type="entry name" value="Glycogen Phosphorylase B"/>
    <property type="match status" value="2"/>
</dbReference>
<evidence type="ECO:0000259" key="2">
    <source>
        <dbReference type="Pfam" id="PF09314"/>
    </source>
</evidence>
<keyword evidence="4" id="KW-1185">Reference proteome</keyword>
<dbReference type="Pfam" id="PF09314">
    <property type="entry name" value="DUF1972"/>
    <property type="match status" value="1"/>
</dbReference>
<organism evidence="3 4">
    <name type="scientific">Flavivirga aquatica</name>
    <dbReference type="NCBI Taxonomy" id="1849968"/>
    <lineage>
        <taxon>Bacteria</taxon>
        <taxon>Pseudomonadati</taxon>
        <taxon>Bacteroidota</taxon>
        <taxon>Flavobacteriia</taxon>
        <taxon>Flavobacteriales</taxon>
        <taxon>Flavobacteriaceae</taxon>
        <taxon>Flavivirga</taxon>
    </lineage>
</organism>
<dbReference type="OrthoDB" id="9792269at2"/>
<dbReference type="InterPro" id="IPR015393">
    <property type="entry name" value="DUF1972"/>
</dbReference>
<gene>
    <name evidence="3" type="ORF">A8C32_18880</name>
</gene>
<dbReference type="SUPFAM" id="SSF53756">
    <property type="entry name" value="UDP-Glycosyltransferase/glycogen phosphorylase"/>
    <property type="match status" value="1"/>
</dbReference>
<evidence type="ECO:0000313" key="3">
    <source>
        <dbReference type="EMBL" id="OEK06096.1"/>
    </source>
</evidence>
<dbReference type="AlphaFoldDB" id="A0A1E5T419"/>
<comment type="caution">
    <text evidence="3">The sequence shown here is derived from an EMBL/GenBank/DDBJ whole genome shotgun (WGS) entry which is preliminary data.</text>
</comment>
<name>A0A1E5T419_9FLAO</name>
<evidence type="ECO:0000313" key="4">
    <source>
        <dbReference type="Proteomes" id="UP000095713"/>
    </source>
</evidence>
<keyword evidence="1 3" id="KW-0808">Transferase</keyword>
<dbReference type="STRING" id="1849968.A8C32_18880"/>
<dbReference type="GO" id="GO:0009103">
    <property type="term" value="P:lipopolysaccharide biosynthetic process"/>
    <property type="evidence" value="ECO:0007669"/>
    <property type="project" value="TreeGrafter"/>
</dbReference>
<dbReference type="Proteomes" id="UP000095713">
    <property type="component" value="Unassembled WGS sequence"/>
</dbReference>
<accession>A0A1E5T419</accession>
<dbReference type="PANTHER" id="PTHR46401">
    <property type="entry name" value="GLYCOSYLTRANSFERASE WBBK-RELATED"/>
    <property type="match status" value="1"/>
</dbReference>
<reference evidence="3 4" key="1">
    <citation type="submission" date="2016-05" db="EMBL/GenBank/DDBJ databases">
        <title>Draft Genome Sequence of Algibacter sp. Strain SK-16 Isolated from the Surface Water of Aburatsubo Inlet.</title>
        <authorList>
            <person name="Wong S.-K."/>
            <person name="Yoshizawa S."/>
            <person name="Nakajima Y."/>
            <person name="Ogura Y."/>
            <person name="Tetsuya H."/>
            <person name="Hamasaki K."/>
        </authorList>
    </citation>
    <scope>NUCLEOTIDE SEQUENCE [LARGE SCALE GENOMIC DNA]</scope>
    <source>
        <strain evidence="3 4">SK-16</strain>
    </source>
</reference>
<evidence type="ECO:0000256" key="1">
    <source>
        <dbReference type="ARBA" id="ARBA00022679"/>
    </source>
</evidence>
<proteinExistence type="predicted"/>
<sequence length="368" mass="43089">MKIAILGTRGVPNNHGGFEQFAEFFSKYLADKNHEVYVYNSHNHPYQERMWEGVNLLHIYDPEFKMGTVGQFIYDFNCIRDTRKRNFDIILQLGYTSNSIWHWLLPKKSIIITNMDGLEWKRSKYSSLVKSFLRYAEKLAIKSSDYLISDSIGIQDYILKKYKRSSKFIAYGASIFHKQNEDVLAKFNVTKYNYCVIIARLEPENNIETIIEGYHKSAVPYNLIVFGSINSYGKYLKSRYLSDSRICFLGANYNLDELNNLRFFSRYYFHGHSVGGTNPSLLEAMASNALIIANNNIFNEAILGKHAKYFNDSKDIENLLNQDVLFENKENYTKGNIKKIDTLYNWEKINDTYEKYILEQLEKKNKDD</sequence>
<dbReference type="GO" id="GO:0016757">
    <property type="term" value="F:glycosyltransferase activity"/>
    <property type="evidence" value="ECO:0007669"/>
    <property type="project" value="TreeGrafter"/>
</dbReference>
<dbReference type="RefSeq" id="WP_069830986.1">
    <property type="nucleotide sequence ID" value="NZ_MDJD01000049.1"/>
</dbReference>
<protein>
    <submittedName>
        <fullName evidence="3">Glycosyl transferase family 1</fullName>
    </submittedName>
</protein>
<feature type="domain" description="DUF1972" evidence="2">
    <location>
        <begin position="3"/>
        <end position="173"/>
    </location>
</feature>